<organism evidence="2 3">
    <name type="scientific">Caedimonas varicaedens</name>
    <dbReference type="NCBI Taxonomy" id="1629334"/>
    <lineage>
        <taxon>Bacteria</taxon>
        <taxon>Pseudomonadati</taxon>
        <taxon>Pseudomonadota</taxon>
        <taxon>Alphaproteobacteria</taxon>
        <taxon>Holosporales</taxon>
        <taxon>Caedimonadaceae</taxon>
        <taxon>Caedimonas</taxon>
    </lineage>
</organism>
<sequence>MNIMSNPTYFEEEKAVSEEHAHVIISREGFGMQFSSAANDNKLPRALLVRRLVIGSFIMTGIGGVLVYFLL</sequence>
<gene>
    <name evidence="2" type="ORF">Cva_01168</name>
</gene>
<evidence type="ECO:0000313" key="2">
    <source>
        <dbReference type="EMBL" id="GAO98506.1"/>
    </source>
</evidence>
<dbReference type="Proteomes" id="UP000036771">
    <property type="component" value="Unassembled WGS sequence"/>
</dbReference>
<evidence type="ECO:0000256" key="1">
    <source>
        <dbReference type="SAM" id="Phobius"/>
    </source>
</evidence>
<proteinExistence type="predicted"/>
<comment type="caution">
    <text evidence="2">The sequence shown here is derived from an EMBL/GenBank/DDBJ whole genome shotgun (WGS) entry which is preliminary data.</text>
</comment>
<dbReference type="EMBL" id="BBVC01000064">
    <property type="protein sequence ID" value="GAO98506.1"/>
    <property type="molecule type" value="Genomic_DNA"/>
</dbReference>
<name>A0A0K8MDB6_9PROT</name>
<dbReference type="AlphaFoldDB" id="A0A0K8MDB6"/>
<keyword evidence="1" id="KW-1133">Transmembrane helix</keyword>
<reference evidence="2 3" key="1">
    <citation type="submission" date="2015-03" db="EMBL/GenBank/DDBJ databases">
        <title>Caedibacter varicaedens, whole genome shotgun sequence.</title>
        <authorList>
            <person name="Suzuki H."/>
            <person name="Dapper A.L."/>
            <person name="Gibson A.K."/>
            <person name="Jackson C."/>
            <person name="Lee H."/>
            <person name="Pejaver V.R."/>
            <person name="Doak T."/>
            <person name="Lynch M."/>
        </authorList>
    </citation>
    <scope>NUCLEOTIDE SEQUENCE [LARGE SCALE GENOMIC DNA]</scope>
</reference>
<keyword evidence="1" id="KW-0472">Membrane</keyword>
<keyword evidence="3" id="KW-1185">Reference proteome</keyword>
<evidence type="ECO:0000313" key="3">
    <source>
        <dbReference type="Proteomes" id="UP000036771"/>
    </source>
</evidence>
<keyword evidence="1" id="KW-0812">Transmembrane</keyword>
<feature type="transmembrane region" description="Helical" evidence="1">
    <location>
        <begin position="52"/>
        <end position="70"/>
    </location>
</feature>
<protein>
    <submittedName>
        <fullName evidence="2">Uncharacterized protein</fullName>
    </submittedName>
</protein>
<dbReference type="STRING" id="1629334.Cva_01168"/>
<accession>A0A0K8MDB6</accession>